<feature type="domain" description="Lon N-terminal" evidence="2">
    <location>
        <begin position="18"/>
        <end position="211"/>
    </location>
</feature>
<keyword evidence="1" id="KW-1133">Transmembrane helix</keyword>
<dbReference type="PANTHER" id="PTHR46732:SF8">
    <property type="entry name" value="ATP-DEPENDENT PROTEASE LA (LON) DOMAIN PROTEIN"/>
    <property type="match status" value="1"/>
</dbReference>
<evidence type="ECO:0000259" key="2">
    <source>
        <dbReference type="PROSITE" id="PS51787"/>
    </source>
</evidence>
<dbReference type="eggNOG" id="COG2802">
    <property type="taxonomic scope" value="Bacteria"/>
</dbReference>
<sequence>MKAGNAVYHDIADLPEIIPVFPLAGALLLPGGLLPLNIFEPRYLSMVDHALAGGRLIGMIQPGFDRPEGAVADSALCDLGCVGRIVSMRETGDGRYLITLHGICRFHLREEIAVETPFRQCRIQPFPTDLQDDSSAENVDRVKLMRTLRAYLEANDFDADWQSFLRADNGTLVNGLAMMAPFGAAEKQALLDAPDLRARAETLIAITERILARKEGHAHRTLQ</sequence>
<dbReference type="SMART" id="SM00464">
    <property type="entry name" value="LON"/>
    <property type="match status" value="1"/>
</dbReference>
<dbReference type="KEGG" id="mes:Meso_3271"/>
<dbReference type="STRING" id="266779.Meso_3271"/>
<keyword evidence="1" id="KW-0812">Transmembrane</keyword>
<name>Q11D82_CHESB</name>
<dbReference type="AlphaFoldDB" id="Q11D82"/>
<reference evidence="3" key="1">
    <citation type="submission" date="2006-06" db="EMBL/GenBank/DDBJ databases">
        <title>Complete sequence of chromosome of Chelativorans sp. BNC1.</title>
        <authorList>
            <consortium name="US DOE Joint Genome Institute"/>
            <person name="Copeland A."/>
            <person name="Lucas S."/>
            <person name="Lapidus A."/>
            <person name="Barry K."/>
            <person name="Detter J.C."/>
            <person name="Glavina del Rio T."/>
            <person name="Hammon N."/>
            <person name="Israni S."/>
            <person name="Dalin E."/>
            <person name="Tice H."/>
            <person name="Pitluck S."/>
            <person name="Chertkov O."/>
            <person name="Brettin T."/>
            <person name="Bruce D."/>
            <person name="Han C."/>
            <person name="Tapia R."/>
            <person name="Gilna P."/>
            <person name="Schmutz J."/>
            <person name="Larimer F."/>
            <person name="Land M."/>
            <person name="Hauser L."/>
            <person name="Kyrpides N."/>
            <person name="Mikhailova N."/>
            <person name="Richardson P."/>
        </authorList>
    </citation>
    <scope>NUCLEOTIDE SEQUENCE</scope>
    <source>
        <strain evidence="3">BNC1</strain>
    </source>
</reference>
<dbReference type="InterPro" id="IPR015947">
    <property type="entry name" value="PUA-like_sf"/>
</dbReference>
<dbReference type="Pfam" id="PF02190">
    <property type="entry name" value="LON_substr_bdg"/>
    <property type="match status" value="1"/>
</dbReference>
<dbReference type="OrthoDB" id="9806457at2"/>
<dbReference type="EMBL" id="CP000390">
    <property type="protein sequence ID" value="ABG64643.1"/>
    <property type="molecule type" value="Genomic_DNA"/>
</dbReference>
<protein>
    <submittedName>
        <fullName evidence="3">Peptidase S16, lon-like protein</fullName>
    </submittedName>
</protein>
<dbReference type="InterPro" id="IPR046336">
    <property type="entry name" value="Lon_prtase_N_sf"/>
</dbReference>
<organism evidence="3">
    <name type="scientific">Chelativorans sp. (strain BNC1)</name>
    <dbReference type="NCBI Taxonomy" id="266779"/>
    <lineage>
        <taxon>Bacteria</taxon>
        <taxon>Pseudomonadati</taxon>
        <taxon>Pseudomonadota</taxon>
        <taxon>Alphaproteobacteria</taxon>
        <taxon>Hyphomicrobiales</taxon>
        <taxon>Phyllobacteriaceae</taxon>
        <taxon>Chelativorans</taxon>
    </lineage>
</organism>
<dbReference type="PROSITE" id="PS51787">
    <property type="entry name" value="LON_N"/>
    <property type="match status" value="1"/>
</dbReference>
<gene>
    <name evidence="3" type="ordered locus">Meso_3271</name>
</gene>
<dbReference type="HOGENOM" id="CLU_048359_2_1_5"/>
<keyword evidence="1" id="KW-0472">Membrane</keyword>
<dbReference type="SUPFAM" id="SSF88697">
    <property type="entry name" value="PUA domain-like"/>
    <property type="match status" value="1"/>
</dbReference>
<dbReference type="Gene3D" id="2.30.130.40">
    <property type="entry name" value="LON domain-like"/>
    <property type="match status" value="1"/>
</dbReference>
<evidence type="ECO:0000256" key="1">
    <source>
        <dbReference type="SAM" id="Phobius"/>
    </source>
</evidence>
<dbReference type="PANTHER" id="PTHR46732">
    <property type="entry name" value="ATP-DEPENDENT PROTEASE LA (LON) DOMAIN PROTEIN"/>
    <property type="match status" value="1"/>
</dbReference>
<accession>Q11D82</accession>
<feature type="transmembrane region" description="Helical" evidence="1">
    <location>
        <begin position="20"/>
        <end position="39"/>
    </location>
</feature>
<evidence type="ECO:0000313" key="3">
    <source>
        <dbReference type="EMBL" id="ABG64643.1"/>
    </source>
</evidence>
<proteinExistence type="predicted"/>
<dbReference type="InterPro" id="IPR003111">
    <property type="entry name" value="Lon_prtase_N"/>
</dbReference>